<keyword evidence="5" id="KW-1185">Reference proteome</keyword>
<dbReference type="InterPro" id="IPR008978">
    <property type="entry name" value="HSP20-like_chaperone"/>
</dbReference>
<dbReference type="SUPFAM" id="SSF49764">
    <property type="entry name" value="HSP20-like chaperones"/>
    <property type="match status" value="1"/>
</dbReference>
<dbReference type="InterPro" id="IPR031107">
    <property type="entry name" value="Small_HSP"/>
</dbReference>
<evidence type="ECO:0000313" key="4">
    <source>
        <dbReference type="EMBL" id="NGN62484.1"/>
    </source>
</evidence>
<gene>
    <name evidence="4" type="ORF">G5C51_00970</name>
</gene>
<dbReference type="Pfam" id="PF00011">
    <property type="entry name" value="HSP20"/>
    <property type="match status" value="1"/>
</dbReference>
<sequence>MNAMPARRHGWPMPLPELIDWLESGFPAIPGMRPAPGIHGIRIEDELTDGAYVISAELPGIDPAKDLEISVEGDLLIIRAERAETTEGKHHTEFRYGTFARSLRLPAGAAGDEATADYKAGVLTITVPVPEKKTETRTIKVSTE</sequence>
<evidence type="ECO:0000313" key="5">
    <source>
        <dbReference type="Proteomes" id="UP000481583"/>
    </source>
</evidence>
<name>A0A6G4TRL0_9ACTN</name>
<dbReference type="AlphaFoldDB" id="A0A6G4TRL0"/>
<proteinExistence type="inferred from homology"/>
<dbReference type="CDD" id="cd06464">
    <property type="entry name" value="ACD_sHsps-like"/>
    <property type="match status" value="1"/>
</dbReference>
<protein>
    <submittedName>
        <fullName evidence="4">Hsp20/alpha crystallin family protein</fullName>
    </submittedName>
</protein>
<organism evidence="4 5">
    <name type="scientific">Streptomyces coryli</name>
    <dbReference type="NCBI Taxonomy" id="1128680"/>
    <lineage>
        <taxon>Bacteria</taxon>
        <taxon>Bacillati</taxon>
        <taxon>Actinomycetota</taxon>
        <taxon>Actinomycetes</taxon>
        <taxon>Kitasatosporales</taxon>
        <taxon>Streptomycetaceae</taxon>
        <taxon>Streptomyces</taxon>
    </lineage>
</organism>
<dbReference type="Gene3D" id="2.60.40.790">
    <property type="match status" value="1"/>
</dbReference>
<dbReference type="Proteomes" id="UP000481583">
    <property type="component" value="Unassembled WGS sequence"/>
</dbReference>
<dbReference type="PROSITE" id="PS01031">
    <property type="entry name" value="SHSP"/>
    <property type="match status" value="1"/>
</dbReference>
<evidence type="ECO:0000256" key="2">
    <source>
        <dbReference type="RuleBase" id="RU003616"/>
    </source>
</evidence>
<evidence type="ECO:0000259" key="3">
    <source>
        <dbReference type="PROSITE" id="PS01031"/>
    </source>
</evidence>
<dbReference type="RefSeq" id="WP_165229893.1">
    <property type="nucleotide sequence ID" value="NZ_JAAKZV010000002.1"/>
</dbReference>
<reference evidence="4 5" key="1">
    <citation type="submission" date="2020-02" db="EMBL/GenBank/DDBJ databases">
        <title>Whole-genome analyses of novel actinobacteria.</title>
        <authorList>
            <person name="Sahin N."/>
        </authorList>
    </citation>
    <scope>NUCLEOTIDE SEQUENCE [LARGE SCALE GENOMIC DNA]</scope>
    <source>
        <strain evidence="4 5">A7024</strain>
    </source>
</reference>
<comment type="similarity">
    <text evidence="1 2">Belongs to the small heat shock protein (HSP20) family.</text>
</comment>
<dbReference type="InterPro" id="IPR002068">
    <property type="entry name" value="A-crystallin/Hsp20_dom"/>
</dbReference>
<dbReference type="PANTHER" id="PTHR11527">
    <property type="entry name" value="HEAT-SHOCK PROTEIN 20 FAMILY MEMBER"/>
    <property type="match status" value="1"/>
</dbReference>
<comment type="caution">
    <text evidence="4">The sequence shown here is derived from an EMBL/GenBank/DDBJ whole genome shotgun (WGS) entry which is preliminary data.</text>
</comment>
<dbReference type="EMBL" id="JAAKZV010000002">
    <property type="protein sequence ID" value="NGN62484.1"/>
    <property type="molecule type" value="Genomic_DNA"/>
</dbReference>
<feature type="domain" description="SHSP" evidence="3">
    <location>
        <begin position="32"/>
        <end position="144"/>
    </location>
</feature>
<accession>A0A6G4TRL0</accession>
<evidence type="ECO:0000256" key="1">
    <source>
        <dbReference type="PROSITE-ProRule" id="PRU00285"/>
    </source>
</evidence>